<dbReference type="PANTHER" id="PTHR43316">
    <property type="entry name" value="HYDROLASE, HALOACID DELAHOGENASE-RELATED"/>
    <property type="match status" value="1"/>
</dbReference>
<dbReference type="Gene3D" id="1.10.150.240">
    <property type="entry name" value="Putative phosphatase, domain 2"/>
    <property type="match status" value="1"/>
</dbReference>
<dbReference type="Gene3D" id="3.40.50.1000">
    <property type="entry name" value="HAD superfamily/HAD-like"/>
    <property type="match status" value="1"/>
</dbReference>
<dbReference type="SFLD" id="SFLDG01129">
    <property type="entry name" value="C1.5:_HAD__Beta-PGM__Phosphata"/>
    <property type="match status" value="1"/>
</dbReference>
<dbReference type="SFLD" id="SFLDS00003">
    <property type="entry name" value="Haloacid_Dehalogenase"/>
    <property type="match status" value="1"/>
</dbReference>
<keyword evidence="3" id="KW-1185">Reference proteome</keyword>
<reference evidence="2 3" key="1">
    <citation type="submission" date="2019-10" db="EMBL/GenBank/DDBJ databases">
        <title>Description of Paenibacillus humi sp. nov.</title>
        <authorList>
            <person name="Carlier A."/>
            <person name="Qi S."/>
        </authorList>
    </citation>
    <scope>NUCLEOTIDE SEQUENCE [LARGE SCALE GENOMIC DNA]</scope>
    <source>
        <strain evidence="2 3">LMG 31461</strain>
    </source>
</reference>
<dbReference type="SUPFAM" id="SSF56784">
    <property type="entry name" value="HAD-like"/>
    <property type="match status" value="1"/>
</dbReference>
<sequence length="225" mass="25838">MYKAVFLDFYGTLVHEDDVFIEEICQRILTSTGTSPQATTKDIGIYWWNSFSEKFQSAYGDNFKTQREIEISSLEDTIAFYKSSENPRELSEILFEHWQCSQLFEDVKPFLESIRTPIIILSNIDRDDIQSAIHHNGLSFENMITSEDVKSYKPRPEMFQKALKTYNLDPTEALHVGDSLTSDVAGAQRAGIKVAWMNRKNKVLPQNVSPDYVVRSLEELIPLLA</sequence>
<dbReference type="Proteomes" id="UP000653578">
    <property type="component" value="Unassembled WGS sequence"/>
</dbReference>
<dbReference type="InterPro" id="IPR036412">
    <property type="entry name" value="HAD-like_sf"/>
</dbReference>
<dbReference type="RefSeq" id="WP_171631681.1">
    <property type="nucleotide sequence ID" value="NZ_WHNY01000051.1"/>
</dbReference>
<name>A0ABX1XB71_9BACL</name>
<evidence type="ECO:0000256" key="1">
    <source>
        <dbReference type="ARBA" id="ARBA00022801"/>
    </source>
</evidence>
<dbReference type="PRINTS" id="PR00413">
    <property type="entry name" value="HADHALOGNASE"/>
</dbReference>
<dbReference type="NCBIfam" id="TIGR01549">
    <property type="entry name" value="HAD-SF-IA-v1"/>
    <property type="match status" value="1"/>
</dbReference>
<organism evidence="2 3">
    <name type="scientific">Paenibacillus plantarum</name>
    <dbReference type="NCBI Taxonomy" id="2654975"/>
    <lineage>
        <taxon>Bacteria</taxon>
        <taxon>Bacillati</taxon>
        <taxon>Bacillota</taxon>
        <taxon>Bacilli</taxon>
        <taxon>Bacillales</taxon>
        <taxon>Paenibacillaceae</taxon>
        <taxon>Paenibacillus</taxon>
    </lineage>
</organism>
<dbReference type="InterPro" id="IPR051540">
    <property type="entry name" value="S-2-haloacid_dehalogenase"/>
</dbReference>
<dbReference type="GO" id="GO:0016787">
    <property type="term" value="F:hydrolase activity"/>
    <property type="evidence" value="ECO:0007669"/>
    <property type="project" value="UniProtKB-KW"/>
</dbReference>
<dbReference type="PANTHER" id="PTHR43316:SF3">
    <property type="entry name" value="HALOACID DEHALOGENASE, TYPE II (AFU_ORTHOLOGUE AFUA_2G07750)-RELATED"/>
    <property type="match status" value="1"/>
</dbReference>
<evidence type="ECO:0000313" key="2">
    <source>
        <dbReference type="EMBL" id="NOU65627.1"/>
    </source>
</evidence>
<evidence type="ECO:0000313" key="3">
    <source>
        <dbReference type="Proteomes" id="UP000653578"/>
    </source>
</evidence>
<dbReference type="EMBL" id="WHNY01000051">
    <property type="protein sequence ID" value="NOU65627.1"/>
    <property type="molecule type" value="Genomic_DNA"/>
</dbReference>
<dbReference type="InterPro" id="IPR023198">
    <property type="entry name" value="PGP-like_dom2"/>
</dbReference>
<gene>
    <name evidence="2" type="ORF">GC096_16455</name>
</gene>
<comment type="caution">
    <text evidence="2">The sequence shown here is derived from an EMBL/GenBank/DDBJ whole genome shotgun (WGS) entry which is preliminary data.</text>
</comment>
<dbReference type="NCBIfam" id="TIGR01509">
    <property type="entry name" value="HAD-SF-IA-v3"/>
    <property type="match status" value="1"/>
</dbReference>
<dbReference type="InterPro" id="IPR006439">
    <property type="entry name" value="HAD-SF_hydro_IA"/>
</dbReference>
<dbReference type="InterPro" id="IPR023214">
    <property type="entry name" value="HAD_sf"/>
</dbReference>
<proteinExistence type="predicted"/>
<keyword evidence="1 2" id="KW-0378">Hydrolase</keyword>
<dbReference type="Pfam" id="PF00702">
    <property type="entry name" value="Hydrolase"/>
    <property type="match status" value="1"/>
</dbReference>
<protein>
    <submittedName>
        <fullName evidence="2">HAD-IA family hydrolase</fullName>
    </submittedName>
</protein>
<accession>A0ABX1XB71</accession>